<dbReference type="Proteomes" id="UP000024404">
    <property type="component" value="Unassembled WGS sequence"/>
</dbReference>
<reference evidence="2" key="2">
    <citation type="submission" date="2022-06" db="UniProtKB">
        <authorList>
            <consortium name="EnsemblMetazoa"/>
        </authorList>
    </citation>
    <scope>IDENTIFICATION</scope>
</reference>
<proteinExistence type="predicted"/>
<dbReference type="SUPFAM" id="SSF81442">
    <property type="entry name" value="Cytochrome c oxidase subunit I-like"/>
    <property type="match status" value="1"/>
</dbReference>
<keyword evidence="3" id="KW-1185">Reference proteome</keyword>
<organism evidence="2 3">
    <name type="scientific">Onchocerca volvulus</name>
    <dbReference type="NCBI Taxonomy" id="6282"/>
    <lineage>
        <taxon>Eukaryota</taxon>
        <taxon>Metazoa</taxon>
        <taxon>Ecdysozoa</taxon>
        <taxon>Nematoda</taxon>
        <taxon>Chromadorea</taxon>
        <taxon>Rhabditida</taxon>
        <taxon>Spirurina</taxon>
        <taxon>Spiruromorpha</taxon>
        <taxon>Filarioidea</taxon>
        <taxon>Onchocercidae</taxon>
        <taxon>Onchocerca</taxon>
    </lineage>
</organism>
<dbReference type="InterPro" id="IPR036927">
    <property type="entry name" value="Cyt_c_oxase-like_su1_sf"/>
</dbReference>
<name>A0A8R1Y3U0_ONCVO</name>
<dbReference type="EMBL" id="CMVM020000023">
    <property type="status" value="NOT_ANNOTATED_CDS"/>
    <property type="molecule type" value="Genomic_DNA"/>
</dbReference>
<sequence length="135" mass="15724">MHFAGLQGMHRKVLNYPHCYSTFHIISSLGSVITFVGIIGLDMVKIIFGLESSEELCHDVFGYSLYKLSYFFRSACLIFSFCCFDFFLVIGFFVYDCVFWVVFILFLFLILVSFRLNGSEFIQGEEFVNYGWLED</sequence>
<dbReference type="EnsemblMetazoa" id="OVOC868.1">
    <property type="protein sequence ID" value="OVOC868.1"/>
    <property type="gene ID" value="WBGene00237677"/>
</dbReference>
<protein>
    <submittedName>
        <fullName evidence="2">Uncharacterized protein</fullName>
    </submittedName>
</protein>
<evidence type="ECO:0000313" key="2">
    <source>
        <dbReference type="EnsemblMetazoa" id="OVOC868.1"/>
    </source>
</evidence>
<reference evidence="3" key="1">
    <citation type="submission" date="2013-10" db="EMBL/GenBank/DDBJ databases">
        <title>Genome sequencing of Onchocerca volvulus.</title>
        <authorList>
            <person name="Cotton J."/>
            <person name="Tsai J."/>
            <person name="Stanley E."/>
            <person name="Tracey A."/>
            <person name="Holroyd N."/>
            <person name="Lustigman S."/>
            <person name="Berriman M."/>
        </authorList>
    </citation>
    <scope>NUCLEOTIDE SEQUENCE</scope>
</reference>
<feature type="transmembrane region" description="Helical" evidence="1">
    <location>
        <begin position="20"/>
        <end position="41"/>
    </location>
</feature>
<feature type="transmembrane region" description="Helical" evidence="1">
    <location>
        <begin position="70"/>
        <end position="92"/>
    </location>
</feature>
<evidence type="ECO:0000313" key="3">
    <source>
        <dbReference type="Proteomes" id="UP000024404"/>
    </source>
</evidence>
<keyword evidence="1" id="KW-0812">Transmembrane</keyword>
<dbReference type="AlphaFoldDB" id="A0A8R1Y3U0"/>
<evidence type="ECO:0000256" key="1">
    <source>
        <dbReference type="SAM" id="Phobius"/>
    </source>
</evidence>
<keyword evidence="1" id="KW-0472">Membrane</keyword>
<dbReference type="Gene3D" id="1.20.210.10">
    <property type="entry name" value="Cytochrome c oxidase-like, subunit I domain"/>
    <property type="match status" value="1"/>
</dbReference>
<keyword evidence="1" id="KW-1133">Transmembrane helix</keyword>
<accession>A0A8R1Y3U0</accession>
<feature type="transmembrane region" description="Helical" evidence="1">
    <location>
        <begin position="98"/>
        <end position="116"/>
    </location>
</feature>